<dbReference type="GO" id="GO:0005737">
    <property type="term" value="C:cytoplasm"/>
    <property type="evidence" value="ECO:0007669"/>
    <property type="project" value="TreeGrafter"/>
</dbReference>
<evidence type="ECO:0000256" key="5">
    <source>
        <dbReference type="ARBA" id="ARBA00022722"/>
    </source>
</evidence>
<comment type="cofactor">
    <cofactor evidence="3">
        <name>Mg(2+)</name>
        <dbReference type="ChEBI" id="CHEBI:18420"/>
    </cofactor>
</comment>
<dbReference type="InterPro" id="IPR036389">
    <property type="entry name" value="RNase_III_sf"/>
</dbReference>
<dbReference type="InterPro" id="IPR048512">
    <property type="entry name" value="Dicer_platform"/>
</dbReference>
<comment type="cofactor">
    <cofactor evidence="2">
        <name>Mn(2+)</name>
        <dbReference type="ChEBI" id="CHEBI:29035"/>
    </cofactor>
</comment>
<evidence type="ECO:0000256" key="15">
    <source>
        <dbReference type="PROSITE-ProRule" id="PRU00657"/>
    </source>
</evidence>
<evidence type="ECO:0000256" key="11">
    <source>
        <dbReference type="ARBA" id="ARBA00022842"/>
    </source>
</evidence>
<dbReference type="PROSITE" id="PS00517">
    <property type="entry name" value="RNASE_3_1"/>
    <property type="match status" value="1"/>
</dbReference>
<dbReference type="Gene3D" id="2.170.260.10">
    <property type="entry name" value="paz domain"/>
    <property type="match status" value="1"/>
</dbReference>
<dbReference type="SMART" id="SM00490">
    <property type="entry name" value="HELICc"/>
    <property type="match status" value="1"/>
</dbReference>
<dbReference type="GO" id="GO:0035194">
    <property type="term" value="P:regulatory ncRNA-mediated post-transcriptional gene silencing"/>
    <property type="evidence" value="ECO:0007669"/>
    <property type="project" value="UniProtKB-ARBA"/>
</dbReference>
<dbReference type="CDD" id="cd00593">
    <property type="entry name" value="RIBOc"/>
    <property type="match status" value="2"/>
</dbReference>
<keyword evidence="7" id="KW-0547">Nucleotide-binding</keyword>
<evidence type="ECO:0000259" key="21">
    <source>
        <dbReference type="PROSITE" id="PS51327"/>
    </source>
</evidence>
<dbReference type="Pfam" id="PF20931">
    <property type="entry name" value="Dicer_platform"/>
    <property type="match status" value="1"/>
</dbReference>
<evidence type="ECO:0000256" key="14">
    <source>
        <dbReference type="ARBA" id="ARBA00035116"/>
    </source>
</evidence>
<dbReference type="Gene3D" id="3.30.160.20">
    <property type="match status" value="1"/>
</dbReference>
<dbReference type="Pfam" id="PF00271">
    <property type="entry name" value="Helicase_C"/>
    <property type="match status" value="1"/>
</dbReference>
<feature type="domain" description="PAZ" evidence="18">
    <location>
        <begin position="851"/>
        <end position="968"/>
    </location>
</feature>
<gene>
    <name evidence="22" type="primary">DICER</name>
</gene>
<dbReference type="Pfam" id="PF02170">
    <property type="entry name" value="PAZ"/>
    <property type="match status" value="1"/>
</dbReference>
<name>W8BID3_CERCA</name>
<dbReference type="GO" id="GO:0005634">
    <property type="term" value="C:nucleus"/>
    <property type="evidence" value="ECO:0007669"/>
    <property type="project" value="TreeGrafter"/>
</dbReference>
<dbReference type="InterPro" id="IPR001650">
    <property type="entry name" value="Helicase_C-like"/>
</dbReference>
<dbReference type="FunFam" id="1.10.1520.10:FF:000004">
    <property type="entry name" value="Endoribonuclease dicer-like 1"/>
    <property type="match status" value="1"/>
</dbReference>
<keyword evidence="9" id="KW-0347">Helicase</keyword>
<dbReference type="GO" id="GO:0030422">
    <property type="term" value="P:siRNA processing"/>
    <property type="evidence" value="ECO:0007669"/>
    <property type="project" value="UniProtKB-ARBA"/>
</dbReference>
<keyword evidence="6" id="KW-0479">Metal-binding</keyword>
<feature type="domain" description="Helicase C-terminal" evidence="20">
    <location>
        <begin position="372"/>
        <end position="561"/>
    </location>
</feature>
<accession>W8BID3</accession>
<dbReference type="FunFam" id="3.40.50.300:FF:000628">
    <property type="entry name" value="Endoribonuclease Dicer"/>
    <property type="match status" value="1"/>
</dbReference>
<dbReference type="SMART" id="SM00949">
    <property type="entry name" value="PAZ"/>
    <property type="match status" value="1"/>
</dbReference>
<evidence type="ECO:0000259" key="19">
    <source>
        <dbReference type="PROSITE" id="PS51192"/>
    </source>
</evidence>
<keyword evidence="8" id="KW-0378">Hydrolase</keyword>
<feature type="domain" description="RNase III" evidence="17">
    <location>
        <begin position="1411"/>
        <end position="1579"/>
    </location>
</feature>
<dbReference type="InterPro" id="IPR011545">
    <property type="entry name" value="DEAD/DEAH_box_helicase_dom"/>
</dbReference>
<dbReference type="EC" id="3.1.26.3" evidence="4"/>
<evidence type="ECO:0000256" key="6">
    <source>
        <dbReference type="ARBA" id="ARBA00022723"/>
    </source>
</evidence>
<evidence type="ECO:0000259" key="17">
    <source>
        <dbReference type="PROSITE" id="PS50142"/>
    </source>
</evidence>
<dbReference type="PROSITE" id="PS50142">
    <property type="entry name" value="RNASE_3_2"/>
    <property type="match status" value="2"/>
</dbReference>
<dbReference type="InterPro" id="IPR038248">
    <property type="entry name" value="Dicer_dimer_sf"/>
</dbReference>
<protein>
    <recommendedName>
        <fullName evidence="4">ribonuclease III</fullName>
        <ecNumber evidence="4">3.1.26.3</ecNumber>
    </recommendedName>
</protein>
<dbReference type="OrthoDB" id="416741at2759"/>
<keyword evidence="11" id="KW-0460">Magnesium</keyword>
<dbReference type="Gene3D" id="3.30.160.380">
    <property type="entry name" value="Dicer dimerisation domain"/>
    <property type="match status" value="1"/>
</dbReference>
<dbReference type="GO" id="GO:0006309">
    <property type="term" value="P:apoptotic DNA fragmentation"/>
    <property type="evidence" value="ECO:0007669"/>
    <property type="project" value="TreeGrafter"/>
</dbReference>
<evidence type="ECO:0000256" key="4">
    <source>
        <dbReference type="ARBA" id="ARBA00012177"/>
    </source>
</evidence>
<dbReference type="CDD" id="cd18034">
    <property type="entry name" value="DEXHc_dicer"/>
    <property type="match status" value="1"/>
</dbReference>
<evidence type="ECO:0000256" key="9">
    <source>
        <dbReference type="ARBA" id="ARBA00022806"/>
    </source>
</evidence>
<proteinExistence type="evidence at transcript level"/>
<feature type="domain" description="Dicer dsRNA-binding fold" evidence="21">
    <location>
        <begin position="577"/>
        <end position="669"/>
    </location>
</feature>
<evidence type="ECO:0000256" key="8">
    <source>
        <dbReference type="ARBA" id="ARBA00022801"/>
    </source>
</evidence>
<comment type="similarity">
    <text evidence="14 15">Belongs to the helicase family. Dicer subfamily.</text>
</comment>
<dbReference type="PROSITE" id="PS50137">
    <property type="entry name" value="DS_RBD"/>
    <property type="match status" value="1"/>
</dbReference>
<evidence type="ECO:0000259" key="16">
    <source>
        <dbReference type="PROSITE" id="PS50137"/>
    </source>
</evidence>
<dbReference type="SUPFAM" id="SSF52540">
    <property type="entry name" value="P-loop containing nucleoside triphosphate hydrolases"/>
    <property type="match status" value="1"/>
</dbReference>
<dbReference type="Gene3D" id="1.10.1520.10">
    <property type="entry name" value="Ribonuclease III domain"/>
    <property type="match status" value="2"/>
</dbReference>
<evidence type="ECO:0000313" key="22">
    <source>
        <dbReference type="EMBL" id="JAB96763.1"/>
    </source>
</evidence>
<dbReference type="PROSITE" id="PS51192">
    <property type="entry name" value="HELICASE_ATP_BIND_1"/>
    <property type="match status" value="1"/>
</dbReference>
<dbReference type="InterPro" id="IPR014001">
    <property type="entry name" value="Helicase_ATP-bd"/>
</dbReference>
<dbReference type="InterPro" id="IPR027417">
    <property type="entry name" value="P-loop_NTPase"/>
</dbReference>
<keyword evidence="13" id="KW-0943">RNA-mediated gene silencing</keyword>
<evidence type="ECO:0000256" key="7">
    <source>
        <dbReference type="ARBA" id="ARBA00022741"/>
    </source>
</evidence>
<evidence type="ECO:0000256" key="13">
    <source>
        <dbReference type="ARBA" id="ARBA00023158"/>
    </source>
</evidence>
<dbReference type="InterPro" id="IPR014720">
    <property type="entry name" value="dsRBD_dom"/>
</dbReference>
<dbReference type="PANTHER" id="PTHR14950:SF36">
    <property type="entry name" value="ENDORIBONUCLEASE DCR-2"/>
    <property type="match status" value="1"/>
</dbReference>
<dbReference type="InterPro" id="IPR048513">
    <property type="entry name" value="Dicer_PBD"/>
</dbReference>
<dbReference type="InterPro" id="IPR003100">
    <property type="entry name" value="PAZ_dom"/>
</dbReference>
<dbReference type="EMBL" id="GAMC01009792">
    <property type="protein sequence ID" value="JAB96763.1"/>
    <property type="molecule type" value="mRNA"/>
</dbReference>
<keyword evidence="10" id="KW-0067">ATP-binding</keyword>
<dbReference type="PROSITE" id="PS50821">
    <property type="entry name" value="PAZ"/>
    <property type="match status" value="1"/>
</dbReference>
<evidence type="ECO:0000256" key="12">
    <source>
        <dbReference type="ARBA" id="ARBA00022884"/>
    </source>
</evidence>
<dbReference type="PANTHER" id="PTHR14950">
    <property type="entry name" value="DICER-RELATED"/>
    <property type="match status" value="1"/>
</dbReference>
<feature type="domain" description="DRBM" evidence="16">
    <location>
        <begin position="1648"/>
        <end position="1670"/>
    </location>
</feature>
<keyword evidence="5" id="KW-0540">Nuclease</keyword>
<evidence type="ECO:0000259" key="18">
    <source>
        <dbReference type="PROSITE" id="PS50821"/>
    </source>
</evidence>
<dbReference type="GO" id="GO:0004525">
    <property type="term" value="F:ribonuclease III activity"/>
    <property type="evidence" value="ECO:0007669"/>
    <property type="project" value="UniProtKB-EC"/>
</dbReference>
<dbReference type="SUPFAM" id="SSF54768">
    <property type="entry name" value="dsRNA-binding domain-like"/>
    <property type="match status" value="1"/>
</dbReference>
<dbReference type="Pfam" id="PF00636">
    <property type="entry name" value="Ribonuclease_3"/>
    <property type="match status" value="2"/>
</dbReference>
<dbReference type="PROSITE" id="PS51194">
    <property type="entry name" value="HELICASE_CTER"/>
    <property type="match status" value="1"/>
</dbReference>
<dbReference type="SUPFAM" id="SSF69065">
    <property type="entry name" value="RNase III domain-like"/>
    <property type="match status" value="2"/>
</dbReference>
<feature type="domain" description="RNase III" evidence="17">
    <location>
        <begin position="1169"/>
        <end position="1228"/>
    </location>
</feature>
<dbReference type="CDD" id="cd15903">
    <property type="entry name" value="Dicer_PBD"/>
    <property type="match status" value="1"/>
</dbReference>
<sequence>MEKSNQTSPKEMEPRRYQMELLNYVMNRNAVIYLPTGAGKTYVAIMALRQFSHKMQETIENGGKRAIFMCNTVELARQQAIELKKCTNLKIGFYVGERDVDSWSRHKWEEEIKENQVLVGTAQIFLDIVSQNFIKITDLSAVVIDECHHATKSHPMHEFMRLFQDIPDKTNLPRVIGLTGVLLKGNKLHKIREELENLEATFRGNIITVSTMEEYHNVMTFSTKPAEKLIAYSNQKHNFKLTENINRIINECCSIIDLWDLGTITSKQTKNLGSLREPNKKNFIKNLLKDFVYQMDEFGLYASAIAIMSPIIEFELKKRSAETMALRNLYRYAISTCEKIRHMLVNELKEEDTDPDSACHTRDIILNFATPKMRSLLGLIEQQFANKDPADIRCLIFVERRYTAKCIYYVLQKFIELEPNLAKSLRPQFMIGRNSIAPSIESILDQKWNKSVIEGFRTGESNLLVCSNVLEEGIDVQACNYVFAYDPLKTFNSYVQTKGRARSNESQYVIFTPEIDKNKVILQIKKYQEAHKMIQEFLIGRILDRDDPTEDAVAEQFVDLIPPFIVPSGACLLASGALSLLHRYCQLLPTDAFGFAMPWFTKQPPTKQGICVELNMPLQSSVKETILSDLYPTAKLAKISAAFKVCKRLYEQGELNERLLPVTKRECVEKVSEDLFEHWKKFKDNITSKTAGKQQRRLYNRKYPDELYNAVPQVNEVCYVYEIHAHPHYEIDSYTEHIAELLNTNCNYAILTRKRLPPLAEMPLFMNQGKLSVKISPEPIVVTISSEQQLKQLSKFHLMIFRDILECWKSFLVLDQRNQENAYLIVPMNAGKIDWNLVQNFQSLLPQRKYSVAERQKKVYKPEDYLGKVINKWYSGRENQRFVVTKVLTNLTPESPFDNNQFSSYIDFIDCKYKTEVDRVVQKDQFMLEVRALTSRRNFFINAIGKSAKSHQNNSIIHLIPELCHNFMYPGDMWLKALLLPSILHRVHFLLHAEELRRRVNKYLGIADKVAYQPKKLVVDESLARAVDHDGNAMEEPEEQKKLLPALPTRCTKAVYEIHDINDVSWKDYLEPKDFSRKTNSVYPVELDYYYKFINGLAVELDALKLNEEEWSQSQLNMPKICSSDASINDLNIGRMSVCDVPMVDKRRLDILELTLSGQDLQSAEQADFLAAITTAGANDVFDMERFEFLGDSFLKFSVSLYLVHKYPKWHEGFLTEIKGKIVSNRNLIYCLLETDIPERVCGYLFKPPHEWLPPLVSLPSNLLDAITKNNDILKGLTPSDLYSIELDDNEIFSGCCTAEHLRKVVASGTQTHRILDGPAGEEARLDNELNLFAYKDTLRDKCVADTLEAILGVCVKNYGIYNTFRMLEFFGICKPDPGQSLSRLMDLKFTSPLLQTNISSREVDSFLINYKKLEENLGYEFRDRSFLLQALTHPSYPTNRITGCYQELEFIGDAILDFLVSCYIFERYRHMTPGKLTDLRSALVNNITLGCVCVRHRFHLYLLAENSVLAEKIKDFAKYQETHNYIVTDQVHILMEENVMAESETNGTTFNLSANVDVPKALGDILEALIAAVYLDSRDLRTTWHVIYGLLEQEFNQFSQHVPIDAVRQLNDHKHANPKYGDPVVDNDTYMVKCQFTCLDKSMEVNGFGSNGKQAKKAAAKHALQILAKHSS</sequence>
<evidence type="ECO:0000256" key="10">
    <source>
        <dbReference type="ARBA" id="ARBA00022840"/>
    </source>
</evidence>
<dbReference type="GO" id="GO:0070578">
    <property type="term" value="C:RISC-loading complex"/>
    <property type="evidence" value="ECO:0007669"/>
    <property type="project" value="TreeGrafter"/>
</dbReference>
<dbReference type="PROSITE" id="PS51327">
    <property type="entry name" value="DICER_DSRBF"/>
    <property type="match status" value="1"/>
</dbReference>
<dbReference type="GO" id="GO:0046872">
    <property type="term" value="F:metal ion binding"/>
    <property type="evidence" value="ECO:0007669"/>
    <property type="project" value="UniProtKB-KW"/>
</dbReference>
<dbReference type="GO" id="GO:0004530">
    <property type="term" value="F:deoxyribonuclease I activity"/>
    <property type="evidence" value="ECO:0007669"/>
    <property type="project" value="TreeGrafter"/>
</dbReference>
<dbReference type="SMART" id="SM00487">
    <property type="entry name" value="DEXDc"/>
    <property type="match status" value="1"/>
</dbReference>
<evidence type="ECO:0000259" key="20">
    <source>
        <dbReference type="PROSITE" id="PS51194"/>
    </source>
</evidence>
<reference evidence="22" key="2">
    <citation type="journal article" date="2014" name="BMC Genomics">
        <title>A genomic perspective to assessing quality of mass-reared SIT flies used in Mediterranean fruit fly (Ceratitis capitata) eradication in California.</title>
        <authorList>
            <person name="Calla B."/>
            <person name="Hall B."/>
            <person name="Hou S."/>
            <person name="Geib S.M."/>
        </authorList>
    </citation>
    <scope>NUCLEOTIDE SEQUENCE</scope>
</reference>
<dbReference type="InterPro" id="IPR000999">
    <property type="entry name" value="RNase_III_dom"/>
</dbReference>
<feature type="domain" description="Helicase ATP-binding" evidence="19">
    <location>
        <begin position="21"/>
        <end position="200"/>
    </location>
</feature>
<comment type="catalytic activity">
    <reaction evidence="1">
        <text>Endonucleolytic cleavage to 5'-phosphomonoester.</text>
        <dbReference type="EC" id="3.1.26.3"/>
    </reaction>
</comment>
<evidence type="ECO:0000256" key="3">
    <source>
        <dbReference type="ARBA" id="ARBA00001946"/>
    </source>
</evidence>
<dbReference type="GO" id="GO:0004386">
    <property type="term" value="F:helicase activity"/>
    <property type="evidence" value="ECO:0007669"/>
    <property type="project" value="UniProtKB-KW"/>
</dbReference>
<keyword evidence="12 15" id="KW-0694">RNA-binding</keyword>
<organism evidence="22">
    <name type="scientific">Ceratitis capitata</name>
    <name type="common">Mediterranean fruit fly</name>
    <name type="synonym">Tephritis capitata</name>
    <dbReference type="NCBI Taxonomy" id="7213"/>
    <lineage>
        <taxon>Eukaryota</taxon>
        <taxon>Metazoa</taxon>
        <taxon>Ecdysozoa</taxon>
        <taxon>Arthropoda</taxon>
        <taxon>Hexapoda</taxon>
        <taxon>Insecta</taxon>
        <taxon>Pterygota</taxon>
        <taxon>Neoptera</taxon>
        <taxon>Endopterygota</taxon>
        <taxon>Diptera</taxon>
        <taxon>Brachycera</taxon>
        <taxon>Muscomorpha</taxon>
        <taxon>Tephritoidea</taxon>
        <taxon>Tephritidae</taxon>
        <taxon>Ceratitis</taxon>
        <taxon>Ceratitis</taxon>
    </lineage>
</organism>
<dbReference type="Pfam" id="PF00270">
    <property type="entry name" value="DEAD"/>
    <property type="match status" value="1"/>
</dbReference>
<dbReference type="GO" id="GO:0003723">
    <property type="term" value="F:RNA binding"/>
    <property type="evidence" value="ECO:0007669"/>
    <property type="project" value="UniProtKB-UniRule"/>
</dbReference>
<dbReference type="Pfam" id="PF03368">
    <property type="entry name" value="Dicer_dimer"/>
    <property type="match status" value="1"/>
</dbReference>
<evidence type="ECO:0000256" key="2">
    <source>
        <dbReference type="ARBA" id="ARBA00001936"/>
    </source>
</evidence>
<dbReference type="Gene3D" id="3.40.50.300">
    <property type="entry name" value="P-loop containing nucleotide triphosphate hydrolases"/>
    <property type="match status" value="2"/>
</dbReference>
<evidence type="ECO:0000256" key="1">
    <source>
        <dbReference type="ARBA" id="ARBA00000109"/>
    </source>
</evidence>
<dbReference type="GO" id="GO:0005524">
    <property type="term" value="F:ATP binding"/>
    <property type="evidence" value="ECO:0007669"/>
    <property type="project" value="UniProtKB-KW"/>
</dbReference>
<dbReference type="InterPro" id="IPR005034">
    <property type="entry name" value="Dicer_dimerisation"/>
</dbReference>
<reference evidence="22" key="1">
    <citation type="submission" date="2013-07" db="EMBL/GenBank/DDBJ databases">
        <authorList>
            <person name="Geib S."/>
        </authorList>
    </citation>
    <scope>NUCLEOTIDE SEQUENCE</scope>
</reference>
<dbReference type="SMART" id="SM00535">
    <property type="entry name" value="RIBOc"/>
    <property type="match status" value="2"/>
</dbReference>